<feature type="non-terminal residue" evidence="4">
    <location>
        <position position="1"/>
    </location>
</feature>
<reference evidence="4" key="1">
    <citation type="journal article" date="2014" name="Front. Microbiol.">
        <title>High frequency of phylogenetically diverse reductive dehalogenase-homologous genes in deep subseafloor sedimentary metagenomes.</title>
        <authorList>
            <person name="Kawai M."/>
            <person name="Futagami T."/>
            <person name="Toyoda A."/>
            <person name="Takaki Y."/>
            <person name="Nishi S."/>
            <person name="Hori S."/>
            <person name="Arai W."/>
            <person name="Tsubouchi T."/>
            <person name="Morono Y."/>
            <person name="Uchiyama I."/>
            <person name="Ito T."/>
            <person name="Fujiyama A."/>
            <person name="Inagaki F."/>
            <person name="Takami H."/>
        </authorList>
    </citation>
    <scope>NUCLEOTIDE SEQUENCE</scope>
    <source>
        <strain evidence="4">Expedition CK06-06</strain>
    </source>
</reference>
<dbReference type="SUPFAM" id="SSF51412">
    <property type="entry name" value="Inosine monophosphate dehydrogenase (IMPDH)"/>
    <property type="match status" value="1"/>
</dbReference>
<accession>X1DI57</accession>
<sequence length="194" mass="20468">IPVLRDMGMKIILVVPTVDVAKSAESAGADAIVAEGAESGGVQGLKVASTMVLVPMVVDAVKIPVIAAGGIGDSRGYRAAFELGAEGVQVGTRFIATKECIAHANYKKNILEFRETGTGLVDMGRFRIRALRTPLVDRIMKGEESAERAFTGETIEASWLKGDLDAGILPSGEVAGLISEIPFVKDVIKEMVRA</sequence>
<dbReference type="InterPro" id="IPR013785">
    <property type="entry name" value="Aldolase_TIM"/>
</dbReference>
<evidence type="ECO:0000256" key="3">
    <source>
        <dbReference type="ARBA" id="ARBA00023002"/>
    </source>
</evidence>
<evidence type="ECO:0000313" key="4">
    <source>
        <dbReference type="EMBL" id="GAH04714.1"/>
    </source>
</evidence>
<keyword evidence="2" id="KW-0288">FMN</keyword>
<evidence type="ECO:0000256" key="1">
    <source>
        <dbReference type="ARBA" id="ARBA00022630"/>
    </source>
</evidence>
<dbReference type="InterPro" id="IPR004136">
    <property type="entry name" value="NMO"/>
</dbReference>
<dbReference type="AlphaFoldDB" id="X1DI57"/>
<protein>
    <submittedName>
        <fullName evidence="4">Uncharacterized protein</fullName>
    </submittedName>
</protein>
<dbReference type="EMBL" id="BART01021902">
    <property type="protein sequence ID" value="GAH04714.1"/>
    <property type="molecule type" value="Genomic_DNA"/>
</dbReference>
<dbReference type="CDD" id="cd04730">
    <property type="entry name" value="NPD_like"/>
    <property type="match status" value="1"/>
</dbReference>
<comment type="caution">
    <text evidence="4">The sequence shown here is derived from an EMBL/GenBank/DDBJ whole genome shotgun (WGS) entry which is preliminary data.</text>
</comment>
<organism evidence="4">
    <name type="scientific">marine sediment metagenome</name>
    <dbReference type="NCBI Taxonomy" id="412755"/>
    <lineage>
        <taxon>unclassified sequences</taxon>
        <taxon>metagenomes</taxon>
        <taxon>ecological metagenomes</taxon>
    </lineage>
</organism>
<proteinExistence type="predicted"/>
<evidence type="ECO:0000256" key="2">
    <source>
        <dbReference type="ARBA" id="ARBA00022643"/>
    </source>
</evidence>
<dbReference type="Pfam" id="PF03060">
    <property type="entry name" value="NMO"/>
    <property type="match status" value="1"/>
</dbReference>
<dbReference type="Gene3D" id="3.20.20.70">
    <property type="entry name" value="Aldolase class I"/>
    <property type="match status" value="1"/>
</dbReference>
<dbReference type="GO" id="GO:0018580">
    <property type="term" value="F:nitronate monooxygenase activity"/>
    <property type="evidence" value="ECO:0007669"/>
    <property type="project" value="InterPro"/>
</dbReference>
<gene>
    <name evidence="4" type="ORF">S01H4_40255</name>
</gene>
<dbReference type="PANTHER" id="PTHR32332:SF20">
    <property type="entry name" value="2-NITROPROPANE DIOXYGENASE-LIKE PROTEIN"/>
    <property type="match status" value="1"/>
</dbReference>
<name>X1DI57_9ZZZZ</name>
<keyword evidence="1" id="KW-0285">Flavoprotein</keyword>
<keyword evidence="3" id="KW-0560">Oxidoreductase</keyword>
<dbReference type="PANTHER" id="PTHR32332">
    <property type="entry name" value="2-NITROPROPANE DIOXYGENASE"/>
    <property type="match status" value="1"/>
</dbReference>